<keyword evidence="1" id="KW-1133">Transmembrane helix</keyword>
<dbReference type="Proteomes" id="UP000193411">
    <property type="component" value="Unassembled WGS sequence"/>
</dbReference>
<keyword evidence="1" id="KW-0812">Transmembrane</keyword>
<organism evidence="2 3">
    <name type="scientific">Catenaria anguillulae PL171</name>
    <dbReference type="NCBI Taxonomy" id="765915"/>
    <lineage>
        <taxon>Eukaryota</taxon>
        <taxon>Fungi</taxon>
        <taxon>Fungi incertae sedis</taxon>
        <taxon>Blastocladiomycota</taxon>
        <taxon>Blastocladiomycetes</taxon>
        <taxon>Blastocladiales</taxon>
        <taxon>Catenariaceae</taxon>
        <taxon>Catenaria</taxon>
    </lineage>
</organism>
<keyword evidence="1" id="KW-0472">Membrane</keyword>
<gene>
    <name evidence="2" type="ORF">BCR44DRAFT_58477</name>
</gene>
<dbReference type="AlphaFoldDB" id="A0A1Y2HXB4"/>
<feature type="transmembrane region" description="Helical" evidence="1">
    <location>
        <begin position="265"/>
        <end position="290"/>
    </location>
</feature>
<evidence type="ECO:0000256" key="1">
    <source>
        <dbReference type="SAM" id="Phobius"/>
    </source>
</evidence>
<proteinExistence type="predicted"/>
<feature type="transmembrane region" description="Helical" evidence="1">
    <location>
        <begin position="107"/>
        <end position="129"/>
    </location>
</feature>
<protein>
    <submittedName>
        <fullName evidence="2">Uncharacterized protein</fullName>
    </submittedName>
</protein>
<comment type="caution">
    <text evidence="2">The sequence shown here is derived from an EMBL/GenBank/DDBJ whole genome shotgun (WGS) entry which is preliminary data.</text>
</comment>
<feature type="transmembrane region" description="Helical" evidence="1">
    <location>
        <begin position="212"/>
        <end position="230"/>
    </location>
</feature>
<evidence type="ECO:0000313" key="2">
    <source>
        <dbReference type="EMBL" id="ORZ39238.1"/>
    </source>
</evidence>
<feature type="transmembrane region" description="Helical" evidence="1">
    <location>
        <begin position="38"/>
        <end position="68"/>
    </location>
</feature>
<sequence>MTNAESSETYLLCIPSALWWAAFKRHASPFKVFTMIDAILTVVTLILLIWNPSMANIVTSVLAICWYIMRTRSYDAKLADAQGLLDISILLDPFETCLLCIPIRKGVLFLIFVGFALNTMSAVWAWTVAGSLLFERPVAYNSNASIVAVYNSAILSVSIAAAVYSVCALFALWGGWAAYKRRASHFKVFIMIYAILTVITLILLIWNPAASSIVTSVLSIYWIYVYFTYWRIIKGKAKEATTTHPQEGSSRETCFFCIPIRPGVLALLIIALILNLISLSTLFIALGQLIALSQRFASLGNGNAYGHSMIASVAVAAIIYTCMALFLVWGLWAAYKKRASHFQVFTIIYAILTVISLILIIWNVNVSSIITSVTSIYWVYVCYCYWKVIRGKGGAKALRTHPNESAA</sequence>
<name>A0A1Y2HXB4_9FUNG</name>
<feature type="transmembrane region" description="Helical" evidence="1">
    <location>
        <begin position="310"/>
        <end position="332"/>
    </location>
</feature>
<dbReference type="EMBL" id="MCFL01000006">
    <property type="protein sequence ID" value="ORZ39238.1"/>
    <property type="molecule type" value="Genomic_DNA"/>
</dbReference>
<keyword evidence="3" id="KW-1185">Reference proteome</keyword>
<evidence type="ECO:0000313" key="3">
    <source>
        <dbReference type="Proteomes" id="UP000193411"/>
    </source>
</evidence>
<feature type="transmembrane region" description="Helical" evidence="1">
    <location>
        <begin position="188"/>
        <end position="206"/>
    </location>
</feature>
<accession>A0A1Y2HXB4</accession>
<reference evidence="2 3" key="1">
    <citation type="submission" date="2016-07" db="EMBL/GenBank/DDBJ databases">
        <title>Pervasive Adenine N6-methylation of Active Genes in Fungi.</title>
        <authorList>
            <consortium name="DOE Joint Genome Institute"/>
            <person name="Mondo S.J."/>
            <person name="Dannebaum R.O."/>
            <person name="Kuo R.C."/>
            <person name="Labutti K."/>
            <person name="Haridas S."/>
            <person name="Kuo A."/>
            <person name="Salamov A."/>
            <person name="Ahrendt S.R."/>
            <person name="Lipzen A."/>
            <person name="Sullivan W."/>
            <person name="Andreopoulos W.B."/>
            <person name="Clum A."/>
            <person name="Lindquist E."/>
            <person name="Daum C."/>
            <person name="Ramamoorthy G.K."/>
            <person name="Gryganskyi A."/>
            <person name="Culley D."/>
            <person name="Magnuson J.K."/>
            <person name="James T.Y."/>
            <person name="O'Malley M.A."/>
            <person name="Stajich J.E."/>
            <person name="Spatafora J.W."/>
            <person name="Visel A."/>
            <person name="Grigoriev I.V."/>
        </authorList>
    </citation>
    <scope>NUCLEOTIDE SEQUENCE [LARGE SCALE GENOMIC DNA]</scope>
    <source>
        <strain evidence="2 3">PL171</strain>
    </source>
</reference>
<feature type="transmembrane region" description="Helical" evidence="1">
    <location>
        <begin position="149"/>
        <end position="176"/>
    </location>
</feature>
<feature type="transmembrane region" description="Helical" evidence="1">
    <location>
        <begin position="344"/>
        <end position="362"/>
    </location>
</feature>
<feature type="transmembrane region" description="Helical" evidence="1">
    <location>
        <begin position="368"/>
        <end position="386"/>
    </location>
</feature>